<protein>
    <recommendedName>
        <fullName evidence="8">C3H1-type domain-containing protein</fullName>
    </recommendedName>
</protein>
<dbReference type="InterPro" id="IPR051767">
    <property type="entry name" value="Nucleoporin_NUP42"/>
</dbReference>
<dbReference type="EMBL" id="JAJHUN010000009">
    <property type="protein sequence ID" value="KAJ4150910.1"/>
    <property type="molecule type" value="Genomic_DNA"/>
</dbReference>
<evidence type="ECO:0000256" key="2">
    <source>
        <dbReference type="ARBA" id="ARBA00022723"/>
    </source>
</evidence>
<comment type="subcellular location">
    <subcellularLocation>
        <location evidence="1">Nucleus</location>
    </subcellularLocation>
</comment>
<dbReference type="PANTHER" id="PTHR46527:SF1">
    <property type="entry name" value="NUCLEOPORIN NUP42"/>
    <property type="match status" value="1"/>
</dbReference>
<feature type="domain" description="C3H1-type" evidence="8">
    <location>
        <begin position="64"/>
        <end position="91"/>
    </location>
</feature>
<feature type="zinc finger region" description="C3H1-type" evidence="6">
    <location>
        <begin position="12"/>
        <end position="39"/>
    </location>
</feature>
<dbReference type="InterPro" id="IPR036855">
    <property type="entry name" value="Znf_CCCH_sf"/>
</dbReference>
<sequence>MAASNLDTTAGRRATPYCHFFQAGRCNKGSSCSFLHDTGVLKSSKFTPQTAKAGKPSNPAAEYGGTQRTCKFFQTGHCKFGETCVFLHNKVGKPPQSPTDEPSEQQGRTDDFTITIGGAFVQFEAGARVSKIRLQSDFSAARIEGLPRNTSK</sequence>
<dbReference type="AlphaFoldDB" id="A0A9W8QA43"/>
<evidence type="ECO:0000313" key="9">
    <source>
        <dbReference type="EMBL" id="KAJ4150910.1"/>
    </source>
</evidence>
<evidence type="ECO:0000256" key="1">
    <source>
        <dbReference type="ARBA" id="ARBA00004123"/>
    </source>
</evidence>
<dbReference type="PROSITE" id="PS50103">
    <property type="entry name" value="ZF_C3H1"/>
    <property type="match status" value="2"/>
</dbReference>
<dbReference type="KEGG" id="amus:LMH87_011638"/>
<dbReference type="Proteomes" id="UP001144673">
    <property type="component" value="Chromosome 4"/>
</dbReference>
<dbReference type="GO" id="GO:0005634">
    <property type="term" value="C:nucleus"/>
    <property type="evidence" value="ECO:0007669"/>
    <property type="project" value="UniProtKB-SubCell"/>
</dbReference>
<gene>
    <name evidence="9" type="ORF">LMH87_011638</name>
</gene>
<dbReference type="InterPro" id="IPR000571">
    <property type="entry name" value="Znf_CCCH"/>
</dbReference>
<dbReference type="GeneID" id="80898797"/>
<keyword evidence="2 6" id="KW-0479">Metal-binding</keyword>
<accession>A0A9W8QA43</accession>
<evidence type="ECO:0000256" key="4">
    <source>
        <dbReference type="ARBA" id="ARBA00022833"/>
    </source>
</evidence>
<evidence type="ECO:0000256" key="3">
    <source>
        <dbReference type="ARBA" id="ARBA00022771"/>
    </source>
</evidence>
<evidence type="ECO:0000259" key="8">
    <source>
        <dbReference type="PROSITE" id="PS50103"/>
    </source>
</evidence>
<dbReference type="RefSeq" id="XP_056052624.1">
    <property type="nucleotide sequence ID" value="XM_056200811.1"/>
</dbReference>
<name>A0A9W8QA43_AKAMU</name>
<organism evidence="9 10">
    <name type="scientific">Akanthomyces muscarius</name>
    <name type="common">Entomopathogenic fungus</name>
    <name type="synonym">Lecanicillium muscarium</name>
    <dbReference type="NCBI Taxonomy" id="2231603"/>
    <lineage>
        <taxon>Eukaryota</taxon>
        <taxon>Fungi</taxon>
        <taxon>Dikarya</taxon>
        <taxon>Ascomycota</taxon>
        <taxon>Pezizomycotina</taxon>
        <taxon>Sordariomycetes</taxon>
        <taxon>Hypocreomycetidae</taxon>
        <taxon>Hypocreales</taxon>
        <taxon>Cordycipitaceae</taxon>
        <taxon>Akanthomyces</taxon>
    </lineage>
</organism>
<dbReference type="PANTHER" id="PTHR46527">
    <property type="entry name" value="NUCLEOPORIN-LIKE PROTEIN 2"/>
    <property type="match status" value="1"/>
</dbReference>
<feature type="domain" description="C3H1-type" evidence="8">
    <location>
        <begin position="12"/>
        <end position="39"/>
    </location>
</feature>
<feature type="region of interest" description="Disordered" evidence="7">
    <location>
        <begin position="91"/>
        <end position="110"/>
    </location>
</feature>
<dbReference type="SMART" id="SM00356">
    <property type="entry name" value="ZnF_C3H1"/>
    <property type="match status" value="2"/>
</dbReference>
<evidence type="ECO:0000313" key="10">
    <source>
        <dbReference type="Proteomes" id="UP001144673"/>
    </source>
</evidence>
<comment type="caution">
    <text evidence="9">The sequence shown here is derived from an EMBL/GenBank/DDBJ whole genome shotgun (WGS) entry which is preliminary data.</text>
</comment>
<keyword evidence="3 6" id="KW-0863">Zinc-finger</keyword>
<feature type="zinc finger region" description="C3H1-type" evidence="6">
    <location>
        <begin position="64"/>
        <end position="91"/>
    </location>
</feature>
<dbReference type="Pfam" id="PF00642">
    <property type="entry name" value="zf-CCCH"/>
    <property type="match status" value="2"/>
</dbReference>
<evidence type="ECO:0000256" key="7">
    <source>
        <dbReference type="SAM" id="MobiDB-lite"/>
    </source>
</evidence>
<dbReference type="Gene3D" id="4.10.1000.10">
    <property type="entry name" value="Zinc finger, CCCH-type"/>
    <property type="match status" value="2"/>
</dbReference>
<proteinExistence type="predicted"/>
<evidence type="ECO:0000256" key="6">
    <source>
        <dbReference type="PROSITE-ProRule" id="PRU00723"/>
    </source>
</evidence>
<dbReference type="GO" id="GO:0008270">
    <property type="term" value="F:zinc ion binding"/>
    <property type="evidence" value="ECO:0007669"/>
    <property type="project" value="UniProtKB-KW"/>
</dbReference>
<keyword evidence="4 6" id="KW-0862">Zinc</keyword>
<keyword evidence="5" id="KW-0539">Nucleus</keyword>
<reference evidence="9" key="1">
    <citation type="journal article" date="2023" name="Access Microbiol">
        <title>De-novo genome assembly for Akanthomyces muscarius, a biocontrol agent of insect agricultural pests.</title>
        <authorList>
            <person name="Erdos Z."/>
            <person name="Studholme D.J."/>
            <person name="Raymond B."/>
            <person name="Sharma M."/>
        </authorList>
    </citation>
    <scope>NUCLEOTIDE SEQUENCE</scope>
    <source>
        <strain evidence="9">Ve6</strain>
    </source>
</reference>
<dbReference type="SUPFAM" id="SSF90229">
    <property type="entry name" value="CCCH zinc finger"/>
    <property type="match status" value="2"/>
</dbReference>
<evidence type="ECO:0000256" key="5">
    <source>
        <dbReference type="ARBA" id="ARBA00023242"/>
    </source>
</evidence>
<keyword evidence="10" id="KW-1185">Reference proteome</keyword>